<dbReference type="RefSeq" id="WP_131257421.1">
    <property type="nucleotide sequence ID" value="NZ_JBHSUS010000001.1"/>
</dbReference>
<dbReference type="Pfam" id="PF00497">
    <property type="entry name" value="SBP_bac_3"/>
    <property type="match status" value="1"/>
</dbReference>
<dbReference type="Proteomes" id="UP001596364">
    <property type="component" value="Unassembled WGS sequence"/>
</dbReference>
<keyword evidence="2" id="KW-0732">Signal</keyword>
<dbReference type="SUPFAM" id="SSF53850">
    <property type="entry name" value="Periplasmic binding protein-like II"/>
    <property type="match status" value="1"/>
</dbReference>
<dbReference type="InterPro" id="IPR001638">
    <property type="entry name" value="Solute-binding_3/MltF_N"/>
</dbReference>
<dbReference type="PANTHER" id="PTHR35936">
    <property type="entry name" value="MEMBRANE-BOUND LYTIC MUREIN TRANSGLYCOSYLASE F"/>
    <property type="match status" value="1"/>
</dbReference>
<evidence type="ECO:0000259" key="3">
    <source>
        <dbReference type="Pfam" id="PF00497"/>
    </source>
</evidence>
<evidence type="ECO:0000256" key="2">
    <source>
        <dbReference type="ARBA" id="ARBA00022729"/>
    </source>
</evidence>
<dbReference type="Gene3D" id="3.40.190.10">
    <property type="entry name" value="Periplasmic binding protein-like II"/>
    <property type="match status" value="2"/>
</dbReference>
<protein>
    <submittedName>
        <fullName evidence="4">Substrate-binding periplasmic protein</fullName>
    </submittedName>
</protein>
<proteinExistence type="inferred from homology"/>
<gene>
    <name evidence="4" type="ORF">ACFP85_03955</name>
</gene>
<keyword evidence="5" id="KW-1185">Reference proteome</keyword>
<dbReference type="EMBL" id="JBHSUS010000001">
    <property type="protein sequence ID" value="MFC6439301.1"/>
    <property type="molecule type" value="Genomic_DNA"/>
</dbReference>
<comment type="caution">
    <text evidence="4">The sequence shown here is derived from an EMBL/GenBank/DDBJ whole genome shotgun (WGS) entry which is preliminary data.</text>
</comment>
<feature type="domain" description="Solute-binding protein family 3/N-terminal" evidence="3">
    <location>
        <begin position="35"/>
        <end position="268"/>
    </location>
</feature>
<dbReference type="PANTHER" id="PTHR35936:SF25">
    <property type="entry name" value="ABC TRANSPORTER SUBSTRATE-BINDING PROTEIN"/>
    <property type="match status" value="1"/>
</dbReference>
<name>A0ABW1XIE6_9ALTE</name>
<evidence type="ECO:0000256" key="1">
    <source>
        <dbReference type="ARBA" id="ARBA00010333"/>
    </source>
</evidence>
<reference evidence="5" key="1">
    <citation type="journal article" date="2019" name="Int. J. Syst. Evol. Microbiol.">
        <title>The Global Catalogue of Microorganisms (GCM) 10K type strain sequencing project: providing services to taxonomists for standard genome sequencing and annotation.</title>
        <authorList>
            <consortium name="The Broad Institute Genomics Platform"/>
            <consortium name="The Broad Institute Genome Sequencing Center for Infectious Disease"/>
            <person name="Wu L."/>
            <person name="Ma J."/>
        </authorList>
    </citation>
    <scope>NUCLEOTIDE SEQUENCE [LARGE SCALE GENOMIC DNA]</scope>
    <source>
        <strain evidence="5">CGMCC 1.16031</strain>
    </source>
</reference>
<evidence type="ECO:0000313" key="4">
    <source>
        <dbReference type="EMBL" id="MFC6439301.1"/>
    </source>
</evidence>
<accession>A0ABW1XIE6</accession>
<sequence>MRVRELGLILAITTCELCAAQPNQLPMLNLIYLHRPPLSFTNEEQQASGILPDMMIKAASQANIKINFIFDGHWVSILSILKRPASTCVIGAYYTEERAEHYRYSQPLFQESTYVVVTRNELASELTAFSSVKDLIGSSYTMGMQQAYSYGPYIDELVQHLQPKIVSVKSGNQPDTDNESGRHIFDLIARKRMDYYFSGQAEYKWMRNHRQDLASSLTALKFNDLDEGQMRYLMCSTGIHPELLSQLNQSIDQLRASDAYQQILHKYASQDVASSH</sequence>
<comment type="similarity">
    <text evidence="1">Belongs to the bacterial solute-binding protein 3 family.</text>
</comment>
<evidence type="ECO:0000313" key="5">
    <source>
        <dbReference type="Proteomes" id="UP001596364"/>
    </source>
</evidence>
<organism evidence="4 5">
    <name type="scientific">Pseudobowmanella zhangzhouensis</name>
    <dbReference type="NCBI Taxonomy" id="1537679"/>
    <lineage>
        <taxon>Bacteria</taxon>
        <taxon>Pseudomonadati</taxon>
        <taxon>Pseudomonadota</taxon>
        <taxon>Gammaproteobacteria</taxon>
        <taxon>Alteromonadales</taxon>
        <taxon>Alteromonadaceae</taxon>
    </lineage>
</organism>